<evidence type="ECO:0000256" key="3">
    <source>
        <dbReference type="ARBA" id="ARBA00022692"/>
    </source>
</evidence>
<keyword evidence="3 7" id="KW-0812">Transmembrane</keyword>
<evidence type="ECO:0000256" key="6">
    <source>
        <dbReference type="SAM" id="MobiDB-lite"/>
    </source>
</evidence>
<dbReference type="Pfam" id="PF15069">
    <property type="entry name" value="FAM163"/>
    <property type="match status" value="1"/>
</dbReference>
<dbReference type="PANTHER" id="PTHR31396:SF2">
    <property type="entry name" value="PROTEIN FAM163B"/>
    <property type="match status" value="1"/>
</dbReference>
<comment type="caution">
    <text evidence="8">The sequence shown here is derived from an EMBL/GenBank/DDBJ whole genome shotgun (WGS) entry which is preliminary data.</text>
</comment>
<sequence length="207" mass="22801">MSAGTVVITGGIIAAVILLTIVTVLCCCRLQYYCCKSDGSAEDEEEEEKEKEPEFTKSLPGPAHQSKPTNTSSSLLPLSPLIPPSLLTSPSRLSLPCPPERSSFNQFPKTTEHHKPNGPAICRRYSAALSPDPIHSHMFCPSCSGLLPFYLPREQEVRNGGGRISYRSLEQQEVDLPMDIPSYNKLNLIRSITMREMVSHQSISTDV</sequence>
<evidence type="ECO:0000313" key="9">
    <source>
        <dbReference type="Proteomes" id="UP000606274"/>
    </source>
</evidence>
<reference evidence="8" key="1">
    <citation type="submission" date="2020-08" db="EMBL/GenBank/DDBJ databases">
        <title>Chromosome-level assembly of Southern catfish (Silurus meridionalis) provides insights into visual adaptation to the nocturnal and benthic lifestyles.</title>
        <authorList>
            <person name="Zhang Y."/>
            <person name="Wang D."/>
            <person name="Peng Z."/>
        </authorList>
    </citation>
    <scope>NUCLEOTIDE SEQUENCE</scope>
    <source>
        <strain evidence="8">SWU-2019-XX</strain>
        <tissue evidence="8">Muscle</tissue>
    </source>
</reference>
<evidence type="ECO:0000256" key="4">
    <source>
        <dbReference type="ARBA" id="ARBA00022989"/>
    </source>
</evidence>
<accession>A0A8T0A8P0</accession>
<feature type="transmembrane region" description="Helical" evidence="7">
    <location>
        <begin position="6"/>
        <end position="28"/>
    </location>
</feature>
<keyword evidence="5 7" id="KW-0472">Membrane</keyword>
<dbReference type="EMBL" id="JABFDY010000027">
    <property type="protein sequence ID" value="KAF7687382.1"/>
    <property type="molecule type" value="Genomic_DNA"/>
</dbReference>
<comment type="similarity">
    <text evidence="2">Belongs to the FAM163 family.</text>
</comment>
<dbReference type="InterPro" id="IPR040280">
    <property type="entry name" value="FAM163B"/>
</dbReference>
<gene>
    <name evidence="8" type="ORF">HF521_014610</name>
</gene>
<evidence type="ECO:0000256" key="2">
    <source>
        <dbReference type="ARBA" id="ARBA00006760"/>
    </source>
</evidence>
<dbReference type="InterPro" id="IPR029379">
    <property type="entry name" value="FAM163"/>
</dbReference>
<protein>
    <recommendedName>
        <fullName evidence="10">Protein FAM163B</fullName>
    </recommendedName>
</protein>
<proteinExistence type="inferred from homology"/>
<evidence type="ECO:0000256" key="5">
    <source>
        <dbReference type="ARBA" id="ARBA00023136"/>
    </source>
</evidence>
<evidence type="ECO:0000256" key="1">
    <source>
        <dbReference type="ARBA" id="ARBA00004167"/>
    </source>
</evidence>
<dbReference type="OrthoDB" id="9887724at2759"/>
<dbReference type="PANTHER" id="PTHR31396">
    <property type="entry name" value="PROTEIN FAM163B MEMBER"/>
    <property type="match status" value="1"/>
</dbReference>
<dbReference type="AlphaFoldDB" id="A0A8T0A8P0"/>
<organism evidence="8 9">
    <name type="scientific">Silurus meridionalis</name>
    <name type="common">Southern catfish</name>
    <name type="synonym">Silurus soldatovi meridionalis</name>
    <dbReference type="NCBI Taxonomy" id="175797"/>
    <lineage>
        <taxon>Eukaryota</taxon>
        <taxon>Metazoa</taxon>
        <taxon>Chordata</taxon>
        <taxon>Craniata</taxon>
        <taxon>Vertebrata</taxon>
        <taxon>Euteleostomi</taxon>
        <taxon>Actinopterygii</taxon>
        <taxon>Neopterygii</taxon>
        <taxon>Teleostei</taxon>
        <taxon>Ostariophysi</taxon>
        <taxon>Siluriformes</taxon>
        <taxon>Siluridae</taxon>
        <taxon>Silurus</taxon>
    </lineage>
</organism>
<comment type="subcellular location">
    <subcellularLocation>
        <location evidence="1">Membrane</location>
        <topology evidence="1">Single-pass membrane protein</topology>
    </subcellularLocation>
</comment>
<dbReference type="GO" id="GO:0016020">
    <property type="term" value="C:membrane"/>
    <property type="evidence" value="ECO:0007669"/>
    <property type="project" value="UniProtKB-SubCell"/>
</dbReference>
<evidence type="ECO:0000256" key="7">
    <source>
        <dbReference type="SAM" id="Phobius"/>
    </source>
</evidence>
<name>A0A8T0A8P0_SILME</name>
<feature type="region of interest" description="Disordered" evidence="6">
    <location>
        <begin position="44"/>
        <end position="77"/>
    </location>
</feature>
<evidence type="ECO:0008006" key="10">
    <source>
        <dbReference type="Google" id="ProtNLM"/>
    </source>
</evidence>
<keyword evidence="4 7" id="KW-1133">Transmembrane helix</keyword>
<evidence type="ECO:0000313" key="8">
    <source>
        <dbReference type="EMBL" id="KAF7687382.1"/>
    </source>
</evidence>
<dbReference type="Proteomes" id="UP000606274">
    <property type="component" value="Unassembled WGS sequence"/>
</dbReference>
<keyword evidence="9" id="KW-1185">Reference proteome</keyword>